<feature type="non-terminal residue" evidence="2">
    <location>
        <position position="1"/>
    </location>
</feature>
<dbReference type="InterPro" id="IPR036676">
    <property type="entry name" value="PurM-like_C_sf"/>
</dbReference>
<evidence type="ECO:0000313" key="2">
    <source>
        <dbReference type="EMBL" id="GAI06440.1"/>
    </source>
</evidence>
<dbReference type="Gene3D" id="3.90.650.10">
    <property type="entry name" value="PurM-like C-terminal domain"/>
    <property type="match status" value="1"/>
</dbReference>
<protein>
    <recommendedName>
        <fullName evidence="1">PurM-like C-terminal domain-containing protein</fullName>
    </recommendedName>
</protein>
<organism evidence="2">
    <name type="scientific">marine sediment metagenome</name>
    <dbReference type="NCBI Taxonomy" id="412755"/>
    <lineage>
        <taxon>unclassified sequences</taxon>
        <taxon>metagenomes</taxon>
        <taxon>ecological metagenomes</taxon>
    </lineage>
</organism>
<gene>
    <name evidence="2" type="ORF">S06H3_17332</name>
</gene>
<sequence>SMKEAAKKANVLIICGDTKVVERGSADKLFINTSGLGVIEEGIDISGKNAKVGDLIILSGSVGDHGIAVISKRGQFEFEVEIESDCAPLSNLVQHMLSYTKNINVLRDPTRGGIATTLNEIADKSKVSIKIYEDKIPIKNPFLN</sequence>
<dbReference type="SUPFAM" id="SSF56042">
    <property type="entry name" value="PurM C-terminal domain-like"/>
    <property type="match status" value="1"/>
</dbReference>
<accession>X1LVK0</accession>
<dbReference type="InterPro" id="IPR010918">
    <property type="entry name" value="PurM-like_C_dom"/>
</dbReference>
<dbReference type="EMBL" id="BARV01008656">
    <property type="protein sequence ID" value="GAI06440.1"/>
    <property type="molecule type" value="Genomic_DNA"/>
</dbReference>
<dbReference type="PANTHER" id="PTHR30303">
    <property type="entry name" value="HYDROGENASE ISOENZYMES FORMATION PROTEIN HYPE"/>
    <property type="match status" value="1"/>
</dbReference>
<dbReference type="AlphaFoldDB" id="X1LVK0"/>
<dbReference type="PANTHER" id="PTHR30303:SF0">
    <property type="entry name" value="CARBAMOYL DEHYDRATASE HYPE"/>
    <property type="match status" value="1"/>
</dbReference>
<dbReference type="Gene3D" id="3.30.1330.10">
    <property type="entry name" value="PurM-like, N-terminal domain"/>
    <property type="match status" value="1"/>
</dbReference>
<reference evidence="2" key="1">
    <citation type="journal article" date="2014" name="Front. Microbiol.">
        <title>High frequency of phylogenetically diverse reductive dehalogenase-homologous genes in deep subseafloor sedimentary metagenomes.</title>
        <authorList>
            <person name="Kawai M."/>
            <person name="Futagami T."/>
            <person name="Toyoda A."/>
            <person name="Takaki Y."/>
            <person name="Nishi S."/>
            <person name="Hori S."/>
            <person name="Arai W."/>
            <person name="Tsubouchi T."/>
            <person name="Morono Y."/>
            <person name="Uchiyama I."/>
            <person name="Ito T."/>
            <person name="Fujiyama A."/>
            <person name="Inagaki F."/>
            <person name="Takami H."/>
        </authorList>
    </citation>
    <scope>NUCLEOTIDE SEQUENCE</scope>
    <source>
        <strain evidence="2">Expedition CK06-06</strain>
    </source>
</reference>
<evidence type="ECO:0000259" key="1">
    <source>
        <dbReference type="Pfam" id="PF02769"/>
    </source>
</evidence>
<proteinExistence type="predicted"/>
<dbReference type="Pfam" id="PF02769">
    <property type="entry name" value="AIRS_C"/>
    <property type="match status" value="1"/>
</dbReference>
<dbReference type="GO" id="GO:0051604">
    <property type="term" value="P:protein maturation"/>
    <property type="evidence" value="ECO:0007669"/>
    <property type="project" value="TreeGrafter"/>
</dbReference>
<comment type="caution">
    <text evidence="2">The sequence shown here is derived from an EMBL/GenBank/DDBJ whole genome shotgun (WGS) entry which is preliminary data.</text>
</comment>
<dbReference type="InterPro" id="IPR036921">
    <property type="entry name" value="PurM-like_N_sf"/>
</dbReference>
<feature type="domain" description="PurM-like C-terminal" evidence="1">
    <location>
        <begin position="51"/>
        <end position="141"/>
    </location>
</feature>
<dbReference type="InterPro" id="IPR011854">
    <property type="entry name" value="HypE"/>
</dbReference>
<dbReference type="SUPFAM" id="SSF55326">
    <property type="entry name" value="PurM N-terminal domain-like"/>
    <property type="match status" value="1"/>
</dbReference>
<name>X1LVK0_9ZZZZ</name>